<evidence type="ECO:0000313" key="2">
    <source>
        <dbReference type="EMBL" id="XBH12954.1"/>
    </source>
</evidence>
<dbReference type="GO" id="GO:0016787">
    <property type="term" value="F:hydrolase activity"/>
    <property type="evidence" value="ECO:0007669"/>
    <property type="project" value="UniProtKB-KW"/>
</dbReference>
<dbReference type="InterPro" id="IPR029058">
    <property type="entry name" value="AB_hydrolase_fold"/>
</dbReference>
<dbReference type="InterPro" id="IPR000073">
    <property type="entry name" value="AB_hydrolase_1"/>
</dbReference>
<dbReference type="AlphaFoldDB" id="A0AAU7D6L7"/>
<dbReference type="PANTHER" id="PTHR37017:SF11">
    <property type="entry name" value="ESTERASE_LIPASE_THIOESTERASE DOMAIN-CONTAINING PROTEIN"/>
    <property type="match status" value="1"/>
</dbReference>
<reference evidence="2" key="1">
    <citation type="submission" date="2023-03" db="EMBL/GenBank/DDBJ databases">
        <title>Edaphobacter sp.</title>
        <authorList>
            <person name="Huber K.J."/>
            <person name="Papendorf J."/>
            <person name="Pilke C."/>
            <person name="Bunk B."/>
            <person name="Sproeer C."/>
            <person name="Pester M."/>
        </authorList>
    </citation>
    <scope>NUCLEOTIDE SEQUENCE</scope>
    <source>
        <strain evidence="2">DSM 109920</strain>
    </source>
</reference>
<dbReference type="PANTHER" id="PTHR37017">
    <property type="entry name" value="AB HYDROLASE-1 DOMAIN-CONTAINING PROTEIN-RELATED"/>
    <property type="match status" value="1"/>
</dbReference>
<dbReference type="Gene3D" id="3.40.50.1820">
    <property type="entry name" value="alpha/beta hydrolase"/>
    <property type="match status" value="1"/>
</dbReference>
<dbReference type="SUPFAM" id="SSF53474">
    <property type="entry name" value="alpha/beta-Hydrolases"/>
    <property type="match status" value="1"/>
</dbReference>
<dbReference type="Pfam" id="PF12697">
    <property type="entry name" value="Abhydrolase_6"/>
    <property type="match status" value="1"/>
</dbReference>
<gene>
    <name evidence="2" type="ORF">P8936_14825</name>
</gene>
<keyword evidence="2" id="KW-0378">Hydrolase</keyword>
<protein>
    <submittedName>
        <fullName evidence="2">Alpha/beta hydrolase</fullName>
    </submittedName>
</protein>
<accession>A0AAU7D6L7</accession>
<feature type="domain" description="AB hydrolase-1" evidence="1">
    <location>
        <begin position="8"/>
        <end position="222"/>
    </location>
</feature>
<name>A0AAU7D6L7_9BACT</name>
<organism evidence="2">
    <name type="scientific">Edaphobacter paludis</name>
    <dbReference type="NCBI Taxonomy" id="3035702"/>
    <lineage>
        <taxon>Bacteria</taxon>
        <taxon>Pseudomonadati</taxon>
        <taxon>Acidobacteriota</taxon>
        <taxon>Terriglobia</taxon>
        <taxon>Terriglobales</taxon>
        <taxon>Acidobacteriaceae</taxon>
        <taxon>Edaphobacter</taxon>
    </lineage>
</organism>
<dbReference type="EMBL" id="CP121195">
    <property type="protein sequence ID" value="XBH12954.1"/>
    <property type="molecule type" value="Genomic_DNA"/>
</dbReference>
<dbReference type="InterPro" id="IPR052897">
    <property type="entry name" value="Sec-Metab_Biosynth_Hydrolase"/>
</dbReference>
<proteinExistence type="predicted"/>
<evidence type="ECO:0000259" key="1">
    <source>
        <dbReference type="Pfam" id="PF12697"/>
    </source>
</evidence>
<dbReference type="RefSeq" id="WP_348269612.1">
    <property type="nucleotide sequence ID" value="NZ_CP121195.1"/>
</dbReference>
<sequence length="239" mass="26475">MMPDKPNILLVHGAWGDASHWRHIIPPLHEKGYRVFAVQNPLTSLSDDIDRTTKMAAAQDAPTLLVGHAYGCAVITGAGLTPNVVGLVYLAGPALDEGESLRSLWARRAPPEGAANIREDKYGYLWIEVEKFHETFCHDLEDRMESLVWALTQKPTAARCFAEKSGPPAWKVKPCWYQISANDRLIPTETEKWMAERINARKTITLQTSHASIATHPDDIVQLIEEASNAVVAKAGGFR</sequence>